<dbReference type="EMBL" id="FNHF01000003">
    <property type="protein sequence ID" value="SDM50625.1"/>
    <property type="molecule type" value="Genomic_DNA"/>
</dbReference>
<keyword evidence="5 9" id="KW-0812">Transmembrane</keyword>
<dbReference type="NCBIfam" id="TIGR00796">
    <property type="entry name" value="livcs"/>
    <property type="match status" value="1"/>
</dbReference>
<feature type="transmembrane region" description="Helical" evidence="9">
    <location>
        <begin position="231"/>
        <end position="249"/>
    </location>
</feature>
<dbReference type="RefSeq" id="WP_074599803.1">
    <property type="nucleotide sequence ID" value="NZ_FNHF01000003.1"/>
</dbReference>
<feature type="transmembrane region" description="Helical" evidence="9">
    <location>
        <begin position="36"/>
        <end position="61"/>
    </location>
</feature>
<comment type="function">
    <text evidence="9">Component of the transport system for branched-chain amino acids.</text>
</comment>
<dbReference type="GO" id="GO:0015190">
    <property type="term" value="F:L-leucine transmembrane transporter activity"/>
    <property type="evidence" value="ECO:0007669"/>
    <property type="project" value="TreeGrafter"/>
</dbReference>
<dbReference type="PANTHER" id="PTHR30588">
    <property type="entry name" value="BRANCHED-CHAIN AMINO ACID TRANSPORT SYSTEM 2 CARRIER PROTEIN"/>
    <property type="match status" value="1"/>
</dbReference>
<feature type="transmembrane region" description="Helical" evidence="9">
    <location>
        <begin position="404"/>
        <end position="424"/>
    </location>
</feature>
<keyword evidence="7 9" id="KW-1133">Transmembrane helix</keyword>
<dbReference type="GO" id="GO:0015188">
    <property type="term" value="F:L-isoleucine transmembrane transporter activity"/>
    <property type="evidence" value="ECO:0007669"/>
    <property type="project" value="TreeGrafter"/>
</dbReference>
<comment type="similarity">
    <text evidence="2 9">Belongs to the branched chain amino acid transporter family.</text>
</comment>
<dbReference type="GO" id="GO:0015818">
    <property type="term" value="P:isoleucine transport"/>
    <property type="evidence" value="ECO:0007669"/>
    <property type="project" value="TreeGrafter"/>
</dbReference>
<feature type="transmembrane region" description="Helical" evidence="9">
    <location>
        <begin position="114"/>
        <end position="136"/>
    </location>
</feature>
<feature type="transmembrane region" description="Helical" evidence="9">
    <location>
        <begin position="366"/>
        <end position="384"/>
    </location>
</feature>
<feature type="transmembrane region" description="Helical" evidence="9">
    <location>
        <begin position="269"/>
        <end position="297"/>
    </location>
</feature>
<dbReference type="OrthoDB" id="9783920at2"/>
<evidence type="ECO:0000256" key="3">
    <source>
        <dbReference type="ARBA" id="ARBA00022448"/>
    </source>
</evidence>
<dbReference type="GO" id="GO:0005886">
    <property type="term" value="C:plasma membrane"/>
    <property type="evidence" value="ECO:0007669"/>
    <property type="project" value="UniProtKB-SubCell"/>
</dbReference>
<feature type="transmembrane region" description="Helical" evidence="9">
    <location>
        <begin position="7"/>
        <end position="24"/>
    </location>
</feature>
<keyword evidence="6 9" id="KW-0029">Amino-acid transport</keyword>
<feature type="transmembrane region" description="Helical" evidence="9">
    <location>
        <begin position="309"/>
        <end position="327"/>
    </location>
</feature>
<dbReference type="AlphaFoldDB" id="A0A1G9TTS2"/>
<protein>
    <recommendedName>
        <fullName evidence="9">Branched-chain amino acid transport system carrier protein</fullName>
    </recommendedName>
</protein>
<reference evidence="11" key="1">
    <citation type="submission" date="2016-10" db="EMBL/GenBank/DDBJ databases">
        <authorList>
            <person name="Varghese N."/>
            <person name="Submissions S."/>
        </authorList>
    </citation>
    <scope>NUCLEOTIDE SEQUENCE [LARGE SCALE GENOMIC DNA]</scope>
    <source>
        <strain evidence="11">CGMCC 1.6199</strain>
    </source>
</reference>
<accession>A0A1G9TTS2</accession>
<name>A0A1G9TTS2_9BACI</name>
<dbReference type="GO" id="GO:0005304">
    <property type="term" value="F:L-valine transmembrane transporter activity"/>
    <property type="evidence" value="ECO:0007669"/>
    <property type="project" value="TreeGrafter"/>
</dbReference>
<dbReference type="InterPro" id="IPR004685">
    <property type="entry name" value="Brnchd-chn_aa_trnsp_Livcs"/>
</dbReference>
<organism evidence="10 11">
    <name type="scientific">Sediminibacillus halophilus</name>
    <dbReference type="NCBI Taxonomy" id="482461"/>
    <lineage>
        <taxon>Bacteria</taxon>
        <taxon>Bacillati</taxon>
        <taxon>Bacillota</taxon>
        <taxon>Bacilli</taxon>
        <taxon>Bacillales</taxon>
        <taxon>Bacillaceae</taxon>
        <taxon>Sediminibacillus</taxon>
    </lineage>
</organism>
<dbReference type="GO" id="GO:0015820">
    <property type="term" value="P:L-leucine transport"/>
    <property type="evidence" value="ECO:0007669"/>
    <property type="project" value="TreeGrafter"/>
</dbReference>
<sequence>MVKQTFLIGFMLFALFFGAGNLIYPPTLGLEAGTSFWPAMIGFILTGVGLPILAIVAIALIRDQTSELGSKVHPFFGLLFTSIIYLAIGPFFGIPRAANVAFEMGVLPSVQAGADHALILVLFTVVFFGLVYWFSLNPSKLVDRIGQWLTPALLIAVAALCIGSFFILQSPSSTPSEKYHTAPFFSGFVEGYLTMDAIAALAFGIIVVTAFKDNGIQSKKALVTSTLKAGMISGIALTLVYGSLGWIGAKMATQGNFDNGGQILSSATQLVYGNFGLLLLGIIVALACFTTSIGLTVACAQYFARTTRFSYKQIAAIVSIASFLIANLGLNQIIAISVPVLVAIYPIAIVLVLLTFLDKWFEGSVLVYRGAILLTAVVSIYQGLTEFGLEMTALQPWIEQLPLFSVGLGWLLPAVIGASIGGFIDHSRETF</sequence>
<dbReference type="Pfam" id="PF05525">
    <property type="entry name" value="Branch_AA_trans"/>
    <property type="match status" value="1"/>
</dbReference>
<evidence type="ECO:0000256" key="7">
    <source>
        <dbReference type="ARBA" id="ARBA00022989"/>
    </source>
</evidence>
<evidence type="ECO:0000313" key="10">
    <source>
        <dbReference type="EMBL" id="SDM50625.1"/>
    </source>
</evidence>
<dbReference type="PANTHER" id="PTHR30588:SF0">
    <property type="entry name" value="BRANCHED-CHAIN AMINO ACID PERMEASE BRNQ"/>
    <property type="match status" value="1"/>
</dbReference>
<proteinExistence type="inferred from homology"/>
<comment type="subcellular location">
    <subcellularLocation>
        <location evidence="1 9">Cell membrane</location>
        <topology evidence="1 9">Multi-pass membrane protein</topology>
    </subcellularLocation>
</comment>
<feature type="transmembrane region" description="Helical" evidence="9">
    <location>
        <begin position="333"/>
        <end position="354"/>
    </location>
</feature>
<evidence type="ECO:0000256" key="2">
    <source>
        <dbReference type="ARBA" id="ARBA00008540"/>
    </source>
</evidence>
<keyword evidence="3 9" id="KW-0813">Transport</keyword>
<evidence type="ECO:0000256" key="9">
    <source>
        <dbReference type="RuleBase" id="RU362122"/>
    </source>
</evidence>
<evidence type="ECO:0000256" key="4">
    <source>
        <dbReference type="ARBA" id="ARBA00022475"/>
    </source>
</evidence>
<keyword evidence="8 9" id="KW-0472">Membrane</keyword>
<gene>
    <name evidence="10" type="ORF">SAMN05216244_2710</name>
</gene>
<feature type="transmembrane region" description="Helical" evidence="9">
    <location>
        <begin position="148"/>
        <end position="168"/>
    </location>
</feature>
<feature type="transmembrane region" description="Helical" evidence="9">
    <location>
        <begin position="73"/>
        <end position="94"/>
    </location>
</feature>
<evidence type="ECO:0000256" key="6">
    <source>
        <dbReference type="ARBA" id="ARBA00022970"/>
    </source>
</evidence>
<keyword evidence="4" id="KW-1003">Cell membrane</keyword>
<dbReference type="Proteomes" id="UP000182347">
    <property type="component" value="Unassembled WGS sequence"/>
</dbReference>
<keyword evidence="11" id="KW-1185">Reference proteome</keyword>
<evidence type="ECO:0000256" key="8">
    <source>
        <dbReference type="ARBA" id="ARBA00023136"/>
    </source>
</evidence>
<evidence type="ECO:0000313" key="11">
    <source>
        <dbReference type="Proteomes" id="UP000182347"/>
    </source>
</evidence>
<evidence type="ECO:0000256" key="1">
    <source>
        <dbReference type="ARBA" id="ARBA00004651"/>
    </source>
</evidence>
<feature type="transmembrane region" description="Helical" evidence="9">
    <location>
        <begin position="188"/>
        <end position="211"/>
    </location>
</feature>
<evidence type="ECO:0000256" key="5">
    <source>
        <dbReference type="ARBA" id="ARBA00022692"/>
    </source>
</evidence>